<organism evidence="3 4">
    <name type="scientific">Agaribacillus aureus</name>
    <dbReference type="NCBI Taxonomy" id="3051825"/>
    <lineage>
        <taxon>Bacteria</taxon>
        <taxon>Pseudomonadati</taxon>
        <taxon>Bacteroidota</taxon>
        <taxon>Cytophagia</taxon>
        <taxon>Cytophagales</taxon>
        <taxon>Splendidivirgaceae</taxon>
        <taxon>Agaribacillus</taxon>
    </lineage>
</organism>
<name>A0ABT8LH15_9BACT</name>
<reference evidence="3" key="1">
    <citation type="submission" date="2023-06" db="EMBL/GenBank/DDBJ databases">
        <title>Genomic of Agaribacillus aureum.</title>
        <authorList>
            <person name="Wang G."/>
        </authorList>
    </citation>
    <scope>NUCLEOTIDE SEQUENCE</scope>
    <source>
        <strain evidence="3">BMA12</strain>
    </source>
</reference>
<dbReference type="InterPro" id="IPR012373">
    <property type="entry name" value="Ferrdict_sens_TM"/>
</dbReference>
<dbReference type="Gene3D" id="3.55.50.30">
    <property type="match status" value="1"/>
</dbReference>
<evidence type="ECO:0000313" key="3">
    <source>
        <dbReference type="EMBL" id="MDN5216481.1"/>
    </source>
</evidence>
<evidence type="ECO:0000259" key="2">
    <source>
        <dbReference type="Pfam" id="PF16344"/>
    </source>
</evidence>
<dbReference type="PANTHER" id="PTHR30273:SF2">
    <property type="entry name" value="PROTEIN FECR"/>
    <property type="match status" value="1"/>
</dbReference>
<sequence>MNRYLIEKFIRGKCSPEEELKVIDWMRSEDYDAEMEKIISDDLKGAYEFDLSPYRDLSHIRKNIIEKHTGNTPAGNRIGLLPWKMLRVAASVVILAAVGLSIFLFVDNPSKAPDHQYTVSQVTKSNPRGRKSTIILGDGTRISLNSESKITYPENFSDSARIIQLEGEAFFEVAKDPKRPFTVHTNYLDLRVLGTSFNVKTFSNSNEVKIALATGKVEVKDVAIKKDATESVMLTPGQSVTFNKTARTFSKVSDFDPNYEYGWKNGVIYFDKASLQEVIEKLERWYDVKINVVNKPSHKWVYNAYHKNESLELVLQSMAHNEAFDFEINDNLITIKFK</sequence>
<accession>A0ABT8LH15</accession>
<gene>
    <name evidence="3" type="ORF">QQ020_30715</name>
</gene>
<feature type="domain" description="FecR protein" evidence="1">
    <location>
        <begin position="129"/>
        <end position="218"/>
    </location>
</feature>
<keyword evidence="4" id="KW-1185">Reference proteome</keyword>
<dbReference type="InterPro" id="IPR006860">
    <property type="entry name" value="FecR"/>
</dbReference>
<evidence type="ECO:0000259" key="1">
    <source>
        <dbReference type="Pfam" id="PF04773"/>
    </source>
</evidence>
<comment type="caution">
    <text evidence="3">The sequence shown here is derived from an EMBL/GenBank/DDBJ whole genome shotgun (WGS) entry which is preliminary data.</text>
</comment>
<protein>
    <submittedName>
        <fullName evidence="3">FecR domain-containing protein</fullName>
    </submittedName>
</protein>
<evidence type="ECO:0000313" key="4">
    <source>
        <dbReference type="Proteomes" id="UP001172083"/>
    </source>
</evidence>
<dbReference type="InterPro" id="IPR032508">
    <property type="entry name" value="FecR_C"/>
</dbReference>
<proteinExistence type="predicted"/>
<dbReference type="PANTHER" id="PTHR30273">
    <property type="entry name" value="PERIPLASMIC SIGNAL SENSOR AND SIGMA FACTOR ACTIVATOR FECR-RELATED"/>
    <property type="match status" value="1"/>
</dbReference>
<feature type="domain" description="Protein FecR C-terminal" evidence="2">
    <location>
        <begin position="268"/>
        <end position="335"/>
    </location>
</feature>
<dbReference type="Gene3D" id="2.60.120.1440">
    <property type="match status" value="1"/>
</dbReference>
<dbReference type="Pfam" id="PF04773">
    <property type="entry name" value="FecR"/>
    <property type="match status" value="1"/>
</dbReference>
<dbReference type="Proteomes" id="UP001172083">
    <property type="component" value="Unassembled WGS sequence"/>
</dbReference>
<dbReference type="PIRSF" id="PIRSF018266">
    <property type="entry name" value="FecR"/>
    <property type="match status" value="1"/>
</dbReference>
<dbReference type="RefSeq" id="WP_346761818.1">
    <property type="nucleotide sequence ID" value="NZ_JAUJEB010000009.1"/>
</dbReference>
<dbReference type="EMBL" id="JAUJEB010000009">
    <property type="protein sequence ID" value="MDN5216481.1"/>
    <property type="molecule type" value="Genomic_DNA"/>
</dbReference>
<dbReference type="Pfam" id="PF16344">
    <property type="entry name" value="FecR_C"/>
    <property type="match status" value="1"/>
</dbReference>